<proteinExistence type="inferred from homology"/>
<evidence type="ECO:0000256" key="4">
    <source>
        <dbReference type="ARBA" id="ARBA00023163"/>
    </source>
</evidence>
<evidence type="ECO:0000256" key="1">
    <source>
        <dbReference type="ARBA" id="ARBA00004604"/>
    </source>
</evidence>
<dbReference type="GO" id="GO:0005730">
    <property type="term" value="C:nucleolus"/>
    <property type="evidence" value="ECO:0007669"/>
    <property type="project" value="UniProtKB-SubCell"/>
</dbReference>
<dbReference type="PANTHER" id="PTHR14440">
    <property type="entry name" value="DNA-DIRECTED RNA POLYMERASE I SUBUNIT RPA49"/>
    <property type="match status" value="1"/>
</dbReference>
<evidence type="ECO:0000313" key="6">
    <source>
        <dbReference type="EMBL" id="KZS05348.1"/>
    </source>
</evidence>
<dbReference type="GO" id="GO:0006351">
    <property type="term" value="P:DNA-templated transcription"/>
    <property type="evidence" value="ECO:0007669"/>
    <property type="project" value="InterPro"/>
</dbReference>
<keyword evidence="4" id="KW-0804">Transcription</keyword>
<dbReference type="AlphaFoldDB" id="A0A0P5T6S1"/>
<dbReference type="GO" id="GO:0000428">
    <property type="term" value="C:DNA-directed RNA polymerase complex"/>
    <property type="evidence" value="ECO:0007669"/>
    <property type="project" value="UniProtKB-KW"/>
</dbReference>
<protein>
    <submittedName>
        <fullName evidence="6">Putative DNA-directed RNA polymerase I subunit RPA49</fullName>
    </submittedName>
</protein>
<dbReference type="OrthoDB" id="277398at2759"/>
<dbReference type="InterPro" id="IPR009668">
    <property type="entry name" value="RNA_pol-assoc_fac_A49-like"/>
</dbReference>
<keyword evidence="7" id="KW-1185">Reference proteome</keyword>
<accession>A0A0P5T6S1</accession>
<dbReference type="STRING" id="35525.A0A0P5T6S1"/>
<comment type="caution">
    <text evidence="6">The sequence shown here is derived from an EMBL/GenBank/DDBJ whole genome shotgun (WGS) entry which is preliminary data.</text>
</comment>
<dbReference type="Proteomes" id="UP000076858">
    <property type="component" value="Unassembled WGS sequence"/>
</dbReference>
<dbReference type="GO" id="GO:0003677">
    <property type="term" value="F:DNA binding"/>
    <property type="evidence" value="ECO:0007669"/>
    <property type="project" value="InterPro"/>
</dbReference>
<evidence type="ECO:0000256" key="2">
    <source>
        <dbReference type="ARBA" id="ARBA00009430"/>
    </source>
</evidence>
<sequence length="408" mass="46068">MSFFIEEIKVANRGKKLEPVRIQFSHCQSPLKTDALAAVKSGIYSDSLEKEEYVTICQVEEQCYMGSSKVQNQKENQSLYIALRNKVTNKVKLVEVAKVMLSPVIQYPPSTNPMLMEKEEGNDRKSKEEMARAFVHRFGMLKGQRMYDQAERLTVKAETVRANLENAAFNTAFQDSELVVPKSSDSYEIMLPPRNANATTALEVYQLENIIPSSDMIALEDVAKLLLTSETDSPMHNDNLTQFSVYFTDELTRVRRSNQDEEAKLRLLKALIYIEGLIKFSAIKRKTLSRGVVDESLPAGIPDSVKRSIKEQFSSRAESHWTLTKMDRDRTICHVIALALAIGNCSIDAEYFISSLKLDMDSVQTLIRVVGARLVKDKLLSVTKIVLAFPLALPPIKRGRAKSKKESY</sequence>
<evidence type="ECO:0000256" key="5">
    <source>
        <dbReference type="ARBA" id="ARBA00023242"/>
    </source>
</evidence>
<evidence type="ECO:0000256" key="3">
    <source>
        <dbReference type="ARBA" id="ARBA00022478"/>
    </source>
</evidence>
<gene>
    <name evidence="6" type="ORF">APZ42_031489</name>
</gene>
<keyword evidence="3 6" id="KW-0240">DNA-directed RNA polymerase</keyword>
<keyword evidence="5" id="KW-0539">Nucleus</keyword>
<reference evidence="6 7" key="1">
    <citation type="submission" date="2016-03" db="EMBL/GenBank/DDBJ databases">
        <title>EvidentialGene: Evidence-directed Construction of Genes on Genomes.</title>
        <authorList>
            <person name="Gilbert D.G."/>
            <person name="Choi J.-H."/>
            <person name="Mockaitis K."/>
            <person name="Colbourne J."/>
            <person name="Pfrender M."/>
        </authorList>
    </citation>
    <scope>NUCLEOTIDE SEQUENCE [LARGE SCALE GENOMIC DNA]</scope>
    <source>
        <strain evidence="6 7">Xinb3</strain>
        <tissue evidence="6">Complete organism</tissue>
    </source>
</reference>
<name>A0A0P5T6S1_9CRUS</name>
<evidence type="ECO:0000313" key="7">
    <source>
        <dbReference type="Proteomes" id="UP000076858"/>
    </source>
</evidence>
<dbReference type="Pfam" id="PF06870">
    <property type="entry name" value="RNA_pol_I_A49"/>
    <property type="match status" value="1"/>
</dbReference>
<dbReference type="EMBL" id="LRGB01002956">
    <property type="protein sequence ID" value="KZS05348.1"/>
    <property type="molecule type" value="Genomic_DNA"/>
</dbReference>
<comment type="similarity">
    <text evidence="2">Belongs to the eukaryotic RPA49/POLR1E RNA polymerase subunit family.</text>
</comment>
<comment type="subcellular location">
    <subcellularLocation>
        <location evidence="1">Nucleus</location>
        <location evidence="1">Nucleolus</location>
    </subcellularLocation>
</comment>
<organism evidence="6 7">
    <name type="scientific">Daphnia magna</name>
    <dbReference type="NCBI Taxonomy" id="35525"/>
    <lineage>
        <taxon>Eukaryota</taxon>
        <taxon>Metazoa</taxon>
        <taxon>Ecdysozoa</taxon>
        <taxon>Arthropoda</taxon>
        <taxon>Crustacea</taxon>
        <taxon>Branchiopoda</taxon>
        <taxon>Diplostraca</taxon>
        <taxon>Cladocera</taxon>
        <taxon>Anomopoda</taxon>
        <taxon>Daphniidae</taxon>
        <taxon>Daphnia</taxon>
    </lineage>
</organism>